<feature type="chain" id="PRO_5023907054" evidence="1">
    <location>
        <begin position="26"/>
        <end position="67"/>
    </location>
</feature>
<dbReference type="AlphaFoldDB" id="A0A5J9SW58"/>
<proteinExistence type="predicted"/>
<name>A0A5J9SW58_9POAL</name>
<dbReference type="Proteomes" id="UP000324897">
    <property type="component" value="Unassembled WGS sequence"/>
</dbReference>
<sequence>MAKNIHALVFLSLLLICSFANQAQCVERKPYMWRIIRCIHNRFMPMTQGCNMTISSEAEANDEKIDR</sequence>
<feature type="signal peptide" evidence="1">
    <location>
        <begin position="1"/>
        <end position="25"/>
    </location>
</feature>
<reference evidence="2 3" key="1">
    <citation type="journal article" date="2019" name="Sci. Rep.">
        <title>A high-quality genome of Eragrostis curvula grass provides insights into Poaceae evolution and supports new strategies to enhance forage quality.</title>
        <authorList>
            <person name="Carballo J."/>
            <person name="Santos B.A.C.M."/>
            <person name="Zappacosta D."/>
            <person name="Garbus I."/>
            <person name="Selva J.P."/>
            <person name="Gallo C.A."/>
            <person name="Diaz A."/>
            <person name="Albertini E."/>
            <person name="Caccamo M."/>
            <person name="Echenique V."/>
        </authorList>
    </citation>
    <scope>NUCLEOTIDE SEQUENCE [LARGE SCALE GENOMIC DNA]</scope>
    <source>
        <strain evidence="3">cv. Victoria</strain>
        <tissue evidence="2">Leaf</tissue>
    </source>
</reference>
<organism evidence="2 3">
    <name type="scientific">Eragrostis curvula</name>
    <name type="common">weeping love grass</name>
    <dbReference type="NCBI Taxonomy" id="38414"/>
    <lineage>
        <taxon>Eukaryota</taxon>
        <taxon>Viridiplantae</taxon>
        <taxon>Streptophyta</taxon>
        <taxon>Embryophyta</taxon>
        <taxon>Tracheophyta</taxon>
        <taxon>Spermatophyta</taxon>
        <taxon>Magnoliopsida</taxon>
        <taxon>Liliopsida</taxon>
        <taxon>Poales</taxon>
        <taxon>Poaceae</taxon>
        <taxon>PACMAD clade</taxon>
        <taxon>Chloridoideae</taxon>
        <taxon>Eragrostideae</taxon>
        <taxon>Eragrostidinae</taxon>
        <taxon>Eragrostis</taxon>
    </lineage>
</organism>
<accession>A0A5J9SW58</accession>
<evidence type="ECO:0000313" key="3">
    <source>
        <dbReference type="Proteomes" id="UP000324897"/>
    </source>
</evidence>
<keyword evidence="1" id="KW-0732">Signal</keyword>
<protein>
    <submittedName>
        <fullName evidence="2">Uncharacterized protein</fullName>
    </submittedName>
</protein>
<evidence type="ECO:0000256" key="1">
    <source>
        <dbReference type="SAM" id="SignalP"/>
    </source>
</evidence>
<dbReference type="EMBL" id="RWGY01000217">
    <property type="protein sequence ID" value="TVU03157.1"/>
    <property type="molecule type" value="Genomic_DNA"/>
</dbReference>
<dbReference type="Gramene" id="TVU03157">
    <property type="protein sequence ID" value="TVU03157"/>
    <property type="gene ID" value="EJB05_51315"/>
</dbReference>
<evidence type="ECO:0000313" key="2">
    <source>
        <dbReference type="EMBL" id="TVU03157.1"/>
    </source>
</evidence>
<gene>
    <name evidence="2" type="ORF">EJB05_51315</name>
</gene>
<keyword evidence="3" id="KW-1185">Reference proteome</keyword>
<comment type="caution">
    <text evidence="2">The sequence shown here is derived from an EMBL/GenBank/DDBJ whole genome shotgun (WGS) entry which is preliminary data.</text>
</comment>